<dbReference type="RefSeq" id="WP_237873277.1">
    <property type="nucleotide sequence ID" value="NZ_JAKLTR010000008.1"/>
</dbReference>
<reference evidence="2" key="1">
    <citation type="submission" date="2022-01" db="EMBL/GenBank/DDBJ databases">
        <authorList>
            <person name="Jo J.-H."/>
            <person name="Im W.-T."/>
        </authorList>
    </citation>
    <scope>NUCLEOTIDE SEQUENCE</scope>
    <source>
        <strain evidence="2">NA20</strain>
    </source>
</reference>
<feature type="transmembrane region" description="Helical" evidence="1">
    <location>
        <begin position="130"/>
        <end position="154"/>
    </location>
</feature>
<gene>
    <name evidence="2" type="ORF">LZZ85_14365</name>
</gene>
<keyword evidence="1" id="KW-0472">Membrane</keyword>
<evidence type="ECO:0000313" key="2">
    <source>
        <dbReference type="EMBL" id="MCG2615480.1"/>
    </source>
</evidence>
<sequence>MRRSLLILFARQVVKNALSNKAVLLLLAIIVLLLIYAGYSGSKIYADQTASRIRYQKEVRAQWENMPDKHPHRMAHYGYIAFRPKHPLSVFDFGIESYTGNAVFLEAHKQNSVNFSEAGFSTGMFRFGEISLAMILQVLLPLVIFFIGFDTIAADRENGTLKILLSQGATWKEVIFGKAFGLLAIALPLLFFAMVILITAGISVPSMLFGADEWLRAMLITFIYSVYFVVISLIAVLLSSVSKTARLALVSLIGIWLLFVVILPRASQAAGAAIFPSLSKVEFEAGIESDLIKKGDSHDPNDPYYKGLKDSLLKAYKVDSLVQLPFNYSGFQMKEGERISAEIYQQHLLSLLDNYKRQNSVSRVAAFINPFAAQRNLSMGLSGTDFNTYSWFQQQAEEYRYNLAQQMNDLQIKLISNRRPEQHEAPHSISRDHWRAFADFDYKRPSLRKVLNDESLSLLALLAWAAALVILVFVISKKLKAV</sequence>
<comment type="caution">
    <text evidence="2">The sequence shown here is derived from an EMBL/GenBank/DDBJ whole genome shotgun (WGS) entry which is preliminary data.</text>
</comment>
<feature type="transmembrane region" description="Helical" evidence="1">
    <location>
        <begin position="175"/>
        <end position="202"/>
    </location>
</feature>
<feature type="transmembrane region" description="Helical" evidence="1">
    <location>
        <begin position="21"/>
        <end position="39"/>
    </location>
</feature>
<feature type="transmembrane region" description="Helical" evidence="1">
    <location>
        <begin position="245"/>
        <end position="263"/>
    </location>
</feature>
<proteinExistence type="predicted"/>
<dbReference type="Pfam" id="PF12679">
    <property type="entry name" value="ABC2_membrane_2"/>
    <property type="match status" value="1"/>
</dbReference>
<accession>A0ABS9KT67</accession>
<dbReference type="Proteomes" id="UP001165367">
    <property type="component" value="Unassembled WGS sequence"/>
</dbReference>
<feature type="transmembrane region" description="Helical" evidence="1">
    <location>
        <begin position="456"/>
        <end position="475"/>
    </location>
</feature>
<keyword evidence="1" id="KW-0812">Transmembrane</keyword>
<evidence type="ECO:0000313" key="3">
    <source>
        <dbReference type="Proteomes" id="UP001165367"/>
    </source>
</evidence>
<organism evidence="2 3">
    <name type="scientific">Terrimonas ginsenosidimutans</name>
    <dbReference type="NCBI Taxonomy" id="2908004"/>
    <lineage>
        <taxon>Bacteria</taxon>
        <taxon>Pseudomonadati</taxon>
        <taxon>Bacteroidota</taxon>
        <taxon>Chitinophagia</taxon>
        <taxon>Chitinophagales</taxon>
        <taxon>Chitinophagaceae</taxon>
        <taxon>Terrimonas</taxon>
    </lineage>
</organism>
<name>A0ABS9KT67_9BACT</name>
<dbReference type="PANTHER" id="PTHR43471:SF1">
    <property type="entry name" value="ABC TRANSPORTER PERMEASE PROTEIN NOSY-RELATED"/>
    <property type="match status" value="1"/>
</dbReference>
<feature type="transmembrane region" description="Helical" evidence="1">
    <location>
        <begin position="214"/>
        <end position="238"/>
    </location>
</feature>
<keyword evidence="1" id="KW-1133">Transmembrane helix</keyword>
<protein>
    <submittedName>
        <fullName evidence="2">DUF3526 domain-containing protein</fullName>
    </submittedName>
</protein>
<evidence type="ECO:0000256" key="1">
    <source>
        <dbReference type="SAM" id="Phobius"/>
    </source>
</evidence>
<dbReference type="PANTHER" id="PTHR43471">
    <property type="entry name" value="ABC TRANSPORTER PERMEASE"/>
    <property type="match status" value="1"/>
</dbReference>
<dbReference type="EMBL" id="JAKLTR010000008">
    <property type="protein sequence ID" value="MCG2615480.1"/>
    <property type="molecule type" value="Genomic_DNA"/>
</dbReference>
<keyword evidence="3" id="KW-1185">Reference proteome</keyword>